<evidence type="ECO:0000256" key="1">
    <source>
        <dbReference type="ARBA" id="ARBA00023125"/>
    </source>
</evidence>
<feature type="domain" description="HTH cro/C1-type" evidence="2">
    <location>
        <begin position="19"/>
        <end position="73"/>
    </location>
</feature>
<dbReference type="EMBL" id="JAMSLR010000001">
    <property type="protein sequence ID" value="MCM8748120.1"/>
    <property type="molecule type" value="Genomic_DNA"/>
</dbReference>
<dbReference type="PROSITE" id="PS50943">
    <property type="entry name" value="HTH_CROC1"/>
    <property type="match status" value="1"/>
</dbReference>
<sequence>MDERGLDGQPRVTAFAELLRRYRESARVSQSRLAQLSGFDHSYVSRLESGRRAPTREAVLRLASALGLGPAERDNLLAAAGFLPQRAEHLFGDVPVLTDVVQLLQSEDVPEAVRQDFQQMLELLVRQVRRSAWTGRRTLTSEFAGAD</sequence>
<reference evidence="3" key="1">
    <citation type="submission" date="2022-06" db="EMBL/GenBank/DDBJ databases">
        <title>CFH 74404 Thermomicrobiaceae sp.</title>
        <authorList>
            <person name="Ming H."/>
            <person name="Li W.-J."/>
            <person name="Zhao Z."/>
        </authorList>
    </citation>
    <scope>NUCLEOTIDE SEQUENCE</scope>
    <source>
        <strain evidence="3">CFH 74404</strain>
    </source>
</reference>
<protein>
    <submittedName>
        <fullName evidence="3">Helix-turn-helix domain-containing protein</fullName>
    </submittedName>
</protein>
<dbReference type="SMART" id="SM00530">
    <property type="entry name" value="HTH_XRE"/>
    <property type="match status" value="1"/>
</dbReference>
<dbReference type="Proteomes" id="UP001165306">
    <property type="component" value="Unassembled WGS sequence"/>
</dbReference>
<dbReference type="GO" id="GO:0003677">
    <property type="term" value="F:DNA binding"/>
    <property type="evidence" value="ECO:0007669"/>
    <property type="project" value="UniProtKB-KW"/>
</dbReference>
<dbReference type="Gene3D" id="1.10.260.40">
    <property type="entry name" value="lambda repressor-like DNA-binding domains"/>
    <property type="match status" value="1"/>
</dbReference>
<evidence type="ECO:0000259" key="2">
    <source>
        <dbReference type="PROSITE" id="PS50943"/>
    </source>
</evidence>
<accession>A0AA41WD39</accession>
<proteinExistence type="predicted"/>
<dbReference type="InterPro" id="IPR001387">
    <property type="entry name" value="Cro/C1-type_HTH"/>
</dbReference>
<dbReference type="SUPFAM" id="SSF47413">
    <property type="entry name" value="lambda repressor-like DNA-binding domains"/>
    <property type="match status" value="1"/>
</dbReference>
<dbReference type="RefSeq" id="WP_284055897.1">
    <property type="nucleotide sequence ID" value="NZ_JAMSLR010000001.1"/>
</dbReference>
<dbReference type="InterPro" id="IPR010982">
    <property type="entry name" value="Lambda_DNA-bd_dom_sf"/>
</dbReference>
<dbReference type="Pfam" id="PF13560">
    <property type="entry name" value="HTH_31"/>
    <property type="match status" value="1"/>
</dbReference>
<dbReference type="CDD" id="cd00093">
    <property type="entry name" value="HTH_XRE"/>
    <property type="match status" value="1"/>
</dbReference>
<name>A0AA41WD39_9BACT</name>
<dbReference type="GO" id="GO:0005829">
    <property type="term" value="C:cytosol"/>
    <property type="evidence" value="ECO:0007669"/>
    <property type="project" value="TreeGrafter"/>
</dbReference>
<dbReference type="PANTHER" id="PTHR46797">
    <property type="entry name" value="HTH-TYPE TRANSCRIPTIONAL REGULATOR"/>
    <property type="match status" value="1"/>
</dbReference>
<dbReference type="PANTHER" id="PTHR46797:SF1">
    <property type="entry name" value="METHYLPHOSPHONATE SYNTHASE"/>
    <property type="match status" value="1"/>
</dbReference>
<organism evidence="3 4">
    <name type="scientific">Thermalbibacter longus</name>
    <dbReference type="NCBI Taxonomy" id="2951981"/>
    <lineage>
        <taxon>Bacteria</taxon>
        <taxon>Pseudomonadati</taxon>
        <taxon>Thermomicrobiota</taxon>
        <taxon>Thermomicrobia</taxon>
        <taxon>Thermomicrobiales</taxon>
        <taxon>Thermomicrobiaceae</taxon>
        <taxon>Thermalbibacter</taxon>
    </lineage>
</organism>
<keyword evidence="1" id="KW-0238">DNA-binding</keyword>
<evidence type="ECO:0000313" key="3">
    <source>
        <dbReference type="EMBL" id="MCM8748120.1"/>
    </source>
</evidence>
<comment type="caution">
    <text evidence="3">The sequence shown here is derived from an EMBL/GenBank/DDBJ whole genome shotgun (WGS) entry which is preliminary data.</text>
</comment>
<dbReference type="AlphaFoldDB" id="A0AA41WD39"/>
<dbReference type="GO" id="GO:0003700">
    <property type="term" value="F:DNA-binding transcription factor activity"/>
    <property type="evidence" value="ECO:0007669"/>
    <property type="project" value="TreeGrafter"/>
</dbReference>
<evidence type="ECO:0000313" key="4">
    <source>
        <dbReference type="Proteomes" id="UP001165306"/>
    </source>
</evidence>
<gene>
    <name evidence="3" type="ORF">NET02_03090</name>
</gene>
<keyword evidence="4" id="KW-1185">Reference proteome</keyword>
<dbReference type="InterPro" id="IPR050807">
    <property type="entry name" value="TransReg_Diox_bact_type"/>
</dbReference>